<dbReference type="InterPro" id="IPR023998">
    <property type="entry name" value="FCR-like"/>
</dbReference>
<dbReference type="STRING" id="212667.VFDL14_21045"/>
<evidence type="ECO:0000313" key="3">
    <source>
        <dbReference type="Proteomes" id="UP000027219"/>
    </source>
</evidence>
<dbReference type="RefSeq" id="WP_032552957.1">
    <property type="nucleotide sequence ID" value="NZ_JBEEAX010000004.1"/>
</dbReference>
<reference evidence="2 3" key="1">
    <citation type="submission" date="2014-02" db="EMBL/GenBank/DDBJ databases">
        <title>Vibrio fortis Dalian14 Genome Sequencing.</title>
        <authorList>
            <person name="Wang Y."/>
            <person name="Song L."/>
            <person name="Liu G."/>
            <person name="Ding J."/>
        </authorList>
    </citation>
    <scope>NUCLEOTIDE SEQUENCE [LARGE SCALE GENOMIC DNA]</scope>
    <source>
        <strain evidence="2 3">Dalian14</strain>
    </source>
</reference>
<keyword evidence="3" id="KW-1185">Reference proteome</keyword>
<dbReference type="NCBIfam" id="TIGR03950">
    <property type="entry name" value="sidero_Fe_reduc"/>
    <property type="match status" value="1"/>
</dbReference>
<evidence type="ECO:0000259" key="1">
    <source>
        <dbReference type="Pfam" id="PF11575"/>
    </source>
</evidence>
<protein>
    <submittedName>
        <fullName evidence="2">(2Fe-2S)-binding protein</fullName>
    </submittedName>
</protein>
<name>A0A066UNB2_9VIBR</name>
<gene>
    <name evidence="2" type="ORF">VFDL14_21045</name>
</gene>
<dbReference type="GO" id="GO:0051537">
    <property type="term" value="F:2 iron, 2 sulfur cluster binding"/>
    <property type="evidence" value="ECO:0007669"/>
    <property type="project" value="InterPro"/>
</dbReference>
<dbReference type="OrthoDB" id="7942745at2"/>
<dbReference type="EMBL" id="JFFR01000027">
    <property type="protein sequence ID" value="KDN27377.1"/>
    <property type="molecule type" value="Genomic_DNA"/>
</dbReference>
<sequence>MLAQIHDIVTRKKAPPLHQKVFSLSKEVTPFLKGSFGPIYGKSIVISNPGSHIEIKRVYDSLAKNHPEAGNPYWLTRTWDLLNWQPIYVSFISIYALHSLPDIQNIGQSRLKGFITGYRFGTDAHKHGTPEELIPEAGKALLALAEFYREQINTWTRIRPGFTQHLLADHLLAALIKVQRHHNEFSNEYILEQAKLWLEACELPLRHLTSLKTDPETDMLKLVRTSCCLVYKCDSRKLCDDCPRHPDNKRQTTKPAK</sequence>
<organism evidence="2 3">
    <name type="scientific">Vibrio fortis</name>
    <dbReference type="NCBI Taxonomy" id="212667"/>
    <lineage>
        <taxon>Bacteria</taxon>
        <taxon>Pseudomonadati</taxon>
        <taxon>Pseudomonadota</taxon>
        <taxon>Gammaproteobacteria</taxon>
        <taxon>Vibrionales</taxon>
        <taxon>Vibrionaceae</taxon>
        <taxon>Vibrio</taxon>
    </lineage>
</organism>
<accession>A0A066UNB2</accession>
<dbReference type="AlphaFoldDB" id="A0A066UNB2"/>
<comment type="caution">
    <text evidence="2">The sequence shown here is derived from an EMBL/GenBank/DDBJ whole genome shotgun (WGS) entry which is preliminary data.</text>
</comment>
<dbReference type="InterPro" id="IPR024726">
    <property type="entry name" value="FhuF_C"/>
</dbReference>
<evidence type="ECO:0000313" key="2">
    <source>
        <dbReference type="EMBL" id="KDN27377.1"/>
    </source>
</evidence>
<feature type="domain" description="Ferric siderophore reductase C-terminal" evidence="1">
    <location>
        <begin position="224"/>
        <end position="244"/>
    </location>
</feature>
<proteinExistence type="predicted"/>
<dbReference type="Pfam" id="PF11575">
    <property type="entry name" value="FhuF_C"/>
    <property type="match status" value="1"/>
</dbReference>
<dbReference type="Proteomes" id="UP000027219">
    <property type="component" value="Unassembled WGS sequence"/>
</dbReference>